<evidence type="ECO:0000313" key="1">
    <source>
        <dbReference type="EMBL" id="OTF75454.1"/>
    </source>
</evidence>
<gene>
    <name evidence="1" type="ORF">BLA29_006529</name>
</gene>
<evidence type="ECO:0000313" key="2">
    <source>
        <dbReference type="Proteomes" id="UP000194236"/>
    </source>
</evidence>
<name>A0A1Y3B5V6_EURMA</name>
<organism evidence="1 2">
    <name type="scientific">Euroglyphus maynei</name>
    <name type="common">Mayne's house dust mite</name>
    <dbReference type="NCBI Taxonomy" id="6958"/>
    <lineage>
        <taxon>Eukaryota</taxon>
        <taxon>Metazoa</taxon>
        <taxon>Ecdysozoa</taxon>
        <taxon>Arthropoda</taxon>
        <taxon>Chelicerata</taxon>
        <taxon>Arachnida</taxon>
        <taxon>Acari</taxon>
        <taxon>Acariformes</taxon>
        <taxon>Sarcoptiformes</taxon>
        <taxon>Astigmata</taxon>
        <taxon>Psoroptidia</taxon>
        <taxon>Analgoidea</taxon>
        <taxon>Pyroglyphidae</taxon>
        <taxon>Pyroglyphinae</taxon>
        <taxon>Euroglyphus</taxon>
    </lineage>
</organism>
<dbReference type="Proteomes" id="UP000194236">
    <property type="component" value="Unassembled WGS sequence"/>
</dbReference>
<sequence length="94" mass="10570">MAKPPRTSAEFEQLFLMQQNNSPKTNTVITNKPFKPLAKLEKSSLTSVQLSTITHLTSLAKNIRFANMTQLQNNHNLSTMANNTHSKSKFDPIL</sequence>
<dbReference type="EMBL" id="MUJZ01041924">
    <property type="protein sequence ID" value="OTF75454.1"/>
    <property type="molecule type" value="Genomic_DNA"/>
</dbReference>
<protein>
    <submittedName>
        <fullName evidence="1">Uncharacterized protein</fullName>
    </submittedName>
</protein>
<comment type="caution">
    <text evidence="1">The sequence shown here is derived from an EMBL/GenBank/DDBJ whole genome shotgun (WGS) entry which is preliminary data.</text>
</comment>
<reference evidence="1 2" key="1">
    <citation type="submission" date="2017-03" db="EMBL/GenBank/DDBJ databases">
        <title>Genome Survey of Euroglyphus maynei.</title>
        <authorList>
            <person name="Arlian L.G."/>
            <person name="Morgan M.S."/>
            <person name="Rider S.D."/>
        </authorList>
    </citation>
    <scope>NUCLEOTIDE SEQUENCE [LARGE SCALE GENOMIC DNA]</scope>
    <source>
        <strain evidence="1">Arlian Lab</strain>
        <tissue evidence="1">Whole body</tissue>
    </source>
</reference>
<keyword evidence="2" id="KW-1185">Reference proteome</keyword>
<proteinExistence type="predicted"/>
<accession>A0A1Y3B5V6</accession>
<feature type="non-terminal residue" evidence="1">
    <location>
        <position position="94"/>
    </location>
</feature>
<dbReference type="AlphaFoldDB" id="A0A1Y3B5V6"/>